<reference evidence="2" key="2">
    <citation type="journal article" date="2022" name="Microbiol. Resour. Announc.">
        <title>Metagenome Sequencing to Explore Phylogenomics of Terrestrial Cyanobacteria.</title>
        <authorList>
            <person name="Ward R.D."/>
            <person name="Stajich J.E."/>
            <person name="Johansen J.R."/>
            <person name="Huntemann M."/>
            <person name="Clum A."/>
            <person name="Foster B."/>
            <person name="Foster B."/>
            <person name="Roux S."/>
            <person name="Palaniappan K."/>
            <person name="Varghese N."/>
            <person name="Mukherjee S."/>
            <person name="Reddy T.B.K."/>
            <person name="Daum C."/>
            <person name="Copeland A."/>
            <person name="Chen I.A."/>
            <person name="Ivanova N.N."/>
            <person name="Kyrpides N.C."/>
            <person name="Shapiro N."/>
            <person name="Eloe-Fadrosh E.A."/>
            <person name="Pietrasiak N."/>
        </authorList>
    </citation>
    <scope>NUCLEOTIDE SEQUENCE</scope>
    <source>
        <strain evidence="2">GSE-NOS-MK-12-04C</strain>
    </source>
</reference>
<protein>
    <submittedName>
        <fullName evidence="2">Uncharacterized protein</fullName>
    </submittedName>
</protein>
<evidence type="ECO:0000256" key="1">
    <source>
        <dbReference type="SAM" id="SignalP"/>
    </source>
</evidence>
<gene>
    <name evidence="2" type="ORF">KME60_06740</name>
</gene>
<reference evidence="2" key="1">
    <citation type="submission" date="2021-05" db="EMBL/GenBank/DDBJ databases">
        <authorList>
            <person name="Pietrasiak N."/>
            <person name="Ward R."/>
            <person name="Stajich J.E."/>
            <person name="Kurbessoian T."/>
        </authorList>
    </citation>
    <scope>NUCLEOTIDE SEQUENCE</scope>
    <source>
        <strain evidence="2">GSE-NOS-MK-12-04C</strain>
    </source>
</reference>
<feature type="chain" id="PRO_5037141381" evidence="1">
    <location>
        <begin position="30"/>
        <end position="177"/>
    </location>
</feature>
<accession>A0A951UR53</accession>
<name>A0A951UR53_9CYAN</name>
<dbReference type="AlphaFoldDB" id="A0A951UR53"/>
<keyword evidence="1" id="KW-0732">Signal</keyword>
<feature type="signal peptide" evidence="1">
    <location>
        <begin position="1"/>
        <end position="29"/>
    </location>
</feature>
<dbReference type="Proteomes" id="UP000729701">
    <property type="component" value="Unassembled WGS sequence"/>
</dbReference>
<dbReference type="EMBL" id="JAHHGZ010000005">
    <property type="protein sequence ID" value="MBW4667138.1"/>
    <property type="molecule type" value="Genomic_DNA"/>
</dbReference>
<evidence type="ECO:0000313" key="2">
    <source>
        <dbReference type="EMBL" id="MBW4667138.1"/>
    </source>
</evidence>
<sequence length="177" mass="19491">MFDSNTILRLHLAGLSVIAVILATTPVQALPGQNVNSVIKWAKTKPQLPALKYNSEFNNGYDGTKNNLYFYVSVPSENGVVKKEGITVSGDTSIKFAVNNAKGVKLIQDIYGSRVSNDFRSAKFISKVGRDSFYQGKNYGYITAQVQNGTNIQIISLNNLQDEIKNAKFCQTNQCDV</sequence>
<evidence type="ECO:0000313" key="3">
    <source>
        <dbReference type="Proteomes" id="UP000729701"/>
    </source>
</evidence>
<organism evidence="2 3">
    <name type="scientific">Cyanomargarita calcarea GSE-NOS-MK-12-04C</name>
    <dbReference type="NCBI Taxonomy" id="2839659"/>
    <lineage>
        <taxon>Bacteria</taxon>
        <taxon>Bacillati</taxon>
        <taxon>Cyanobacteriota</taxon>
        <taxon>Cyanophyceae</taxon>
        <taxon>Nostocales</taxon>
        <taxon>Cyanomargaritaceae</taxon>
        <taxon>Cyanomargarita</taxon>
    </lineage>
</organism>
<proteinExistence type="predicted"/>
<comment type="caution">
    <text evidence="2">The sequence shown here is derived from an EMBL/GenBank/DDBJ whole genome shotgun (WGS) entry which is preliminary data.</text>
</comment>